<dbReference type="InterPro" id="IPR001789">
    <property type="entry name" value="Sig_transdc_resp-reg_receiver"/>
</dbReference>
<dbReference type="AlphaFoldDB" id="A0A221T2F0"/>
<feature type="domain" description="Response regulatory" evidence="2">
    <location>
        <begin position="6"/>
        <end position="127"/>
    </location>
</feature>
<feature type="modified residue" description="4-aspartylphosphate" evidence="1">
    <location>
        <position position="60"/>
    </location>
</feature>
<evidence type="ECO:0000259" key="2">
    <source>
        <dbReference type="PROSITE" id="PS50110"/>
    </source>
</evidence>
<dbReference type="PANTHER" id="PTHR44520:SF2">
    <property type="entry name" value="RESPONSE REGULATOR RCP1"/>
    <property type="match status" value="1"/>
</dbReference>
<dbReference type="Proteomes" id="UP000259030">
    <property type="component" value="Plasmid pDFI2"/>
</dbReference>
<accession>A0A221T2F0</accession>
<evidence type="ECO:0000313" key="4">
    <source>
        <dbReference type="Proteomes" id="UP000259030"/>
    </source>
</evidence>
<keyword evidence="3" id="KW-0614">Plasmid</keyword>
<evidence type="ECO:0000313" key="3">
    <source>
        <dbReference type="EMBL" id="ASN83041.1"/>
    </source>
</evidence>
<dbReference type="InterPro" id="IPR011006">
    <property type="entry name" value="CheY-like_superfamily"/>
</dbReference>
<dbReference type="PROSITE" id="PS50110">
    <property type="entry name" value="RESPONSE_REGULATORY"/>
    <property type="match status" value="1"/>
</dbReference>
<dbReference type="InterPro" id="IPR052893">
    <property type="entry name" value="TCS_response_regulator"/>
</dbReference>
<evidence type="ECO:0000256" key="1">
    <source>
        <dbReference type="PROSITE-ProRule" id="PRU00169"/>
    </source>
</evidence>
<dbReference type="RefSeq" id="WP_043777262.1">
    <property type="nucleotide sequence ID" value="NZ_CP021083.1"/>
</dbReference>
<keyword evidence="1" id="KW-0597">Phosphoprotein</keyword>
<sequence length="143" mass="15625">MRDPFCVLLVDDNPADLFLAREAFEQRQDQVGLSTCESAAEALAHLRNPELRLPDVVITDLNMPGMSGLELVQAMKADPTLQLIPVVVLSTSGSSLDVEAAYNLHVSSYMVKASGFDAFVEQVDAFISFWVQARVAADRRPTA</sequence>
<organism evidence="3 4">
    <name type="scientific">Deinococcus ficus</name>
    <dbReference type="NCBI Taxonomy" id="317577"/>
    <lineage>
        <taxon>Bacteria</taxon>
        <taxon>Thermotogati</taxon>
        <taxon>Deinococcota</taxon>
        <taxon>Deinococci</taxon>
        <taxon>Deinococcales</taxon>
        <taxon>Deinococcaceae</taxon>
        <taxon>Deinococcus</taxon>
    </lineage>
</organism>
<dbReference type="KEGG" id="dfc:DFI_17850"/>
<protein>
    <submittedName>
        <fullName evidence="3">Response regulator</fullName>
    </submittedName>
</protein>
<dbReference type="Gene3D" id="3.40.50.2300">
    <property type="match status" value="1"/>
</dbReference>
<keyword evidence="4" id="KW-1185">Reference proteome</keyword>
<dbReference type="PANTHER" id="PTHR44520">
    <property type="entry name" value="RESPONSE REGULATOR RCP1-RELATED"/>
    <property type="match status" value="1"/>
</dbReference>
<name>A0A221T2F0_9DEIO</name>
<geneLocation type="plasmid" evidence="4">
    <name>pdfi2</name>
</geneLocation>
<dbReference type="EMBL" id="CP021083">
    <property type="protein sequence ID" value="ASN83041.1"/>
    <property type="molecule type" value="Genomic_DNA"/>
</dbReference>
<dbReference type="CDD" id="cd17557">
    <property type="entry name" value="REC_Rcp-like"/>
    <property type="match status" value="1"/>
</dbReference>
<proteinExistence type="predicted"/>
<dbReference type="Pfam" id="PF00072">
    <property type="entry name" value="Response_reg"/>
    <property type="match status" value="1"/>
</dbReference>
<dbReference type="SUPFAM" id="SSF52172">
    <property type="entry name" value="CheY-like"/>
    <property type="match status" value="1"/>
</dbReference>
<gene>
    <name evidence="3" type="ORF">DFI_17850</name>
</gene>
<dbReference type="SMART" id="SM00448">
    <property type="entry name" value="REC"/>
    <property type="match status" value="1"/>
</dbReference>
<dbReference type="GO" id="GO:0000160">
    <property type="term" value="P:phosphorelay signal transduction system"/>
    <property type="evidence" value="ECO:0007669"/>
    <property type="project" value="InterPro"/>
</dbReference>
<reference evidence="3 4" key="1">
    <citation type="submission" date="2017-05" db="EMBL/GenBank/DDBJ databases">
        <title>The complete genome sequence of Deinococcus ficus isolated from the rhizosphere of the Ficus religiosa L. in Taiwan.</title>
        <authorList>
            <person name="Wu K.-M."/>
            <person name="Liao T.-L."/>
            <person name="Liu Y.-M."/>
            <person name="Young C.-C."/>
            <person name="Tsai S.-F."/>
        </authorList>
    </citation>
    <scope>NUCLEOTIDE SEQUENCE [LARGE SCALE GENOMIC DNA]</scope>
    <source>
        <strain evidence="3 4">CC-FR2-10</strain>
        <plasmid evidence="4">pdfi2</plasmid>
    </source>
</reference>
<dbReference type="STRING" id="317577.GCA_000419625_03307"/>